<name>A0ABQ3APG7_9GAMM</name>
<keyword evidence="1" id="KW-0812">Transmembrane</keyword>
<comment type="caution">
    <text evidence="2">The sequence shown here is derived from an EMBL/GenBank/DDBJ whole genome shotgun (WGS) entry which is preliminary data.</text>
</comment>
<protein>
    <recommendedName>
        <fullName evidence="4">Competence protein ComEC</fullName>
    </recommendedName>
</protein>
<dbReference type="RefSeq" id="WP_227712300.1">
    <property type="nucleotide sequence ID" value="NZ_BMXV01000002.1"/>
</dbReference>
<reference evidence="3" key="1">
    <citation type="journal article" date="2019" name="Int. J. Syst. Evol. Microbiol.">
        <title>The Global Catalogue of Microorganisms (GCM) 10K type strain sequencing project: providing services to taxonomists for standard genome sequencing and annotation.</title>
        <authorList>
            <consortium name="The Broad Institute Genomics Platform"/>
            <consortium name="The Broad Institute Genome Sequencing Center for Infectious Disease"/>
            <person name="Wu L."/>
            <person name="Ma J."/>
        </authorList>
    </citation>
    <scope>NUCLEOTIDE SEQUENCE [LARGE SCALE GENOMIC DNA]</scope>
    <source>
        <strain evidence="3">KCTC 22280</strain>
    </source>
</reference>
<sequence>MPLMVLITQIVLPVLLLIWLAWFPAVGLLALGLQVLSVGAVLLGIGQAALWTMPPFWVPYLYYSVFVLIVAWHLFRGRFSGSGFWRAGGGATILILMAFGLGCIGVYMASLAYQGRALPPVETVDIDPPFGPGTYLVAHGGSTDMVNVHLKTLGPAVERFRPWRGQSRALDIFRISSAGLHKSGWEPSDPAR</sequence>
<organism evidence="2 3">
    <name type="scientific">Marinobacter zhanjiangensis</name>
    <dbReference type="NCBI Taxonomy" id="578215"/>
    <lineage>
        <taxon>Bacteria</taxon>
        <taxon>Pseudomonadati</taxon>
        <taxon>Pseudomonadota</taxon>
        <taxon>Gammaproteobacteria</taxon>
        <taxon>Pseudomonadales</taxon>
        <taxon>Marinobacteraceae</taxon>
        <taxon>Marinobacter</taxon>
    </lineage>
</organism>
<feature type="transmembrane region" description="Helical" evidence="1">
    <location>
        <begin position="6"/>
        <end position="23"/>
    </location>
</feature>
<dbReference type="EMBL" id="BMXV01000002">
    <property type="protein sequence ID" value="GGY63228.1"/>
    <property type="molecule type" value="Genomic_DNA"/>
</dbReference>
<evidence type="ECO:0000313" key="2">
    <source>
        <dbReference type="EMBL" id="GGY63228.1"/>
    </source>
</evidence>
<keyword evidence="1" id="KW-1133">Transmembrane helix</keyword>
<gene>
    <name evidence="2" type="ORF">GCM10007071_07230</name>
</gene>
<evidence type="ECO:0008006" key="4">
    <source>
        <dbReference type="Google" id="ProtNLM"/>
    </source>
</evidence>
<proteinExistence type="predicted"/>
<keyword evidence="1" id="KW-0472">Membrane</keyword>
<accession>A0ABQ3APG7</accession>
<dbReference type="Proteomes" id="UP000601597">
    <property type="component" value="Unassembled WGS sequence"/>
</dbReference>
<keyword evidence="3" id="KW-1185">Reference proteome</keyword>
<evidence type="ECO:0000256" key="1">
    <source>
        <dbReference type="SAM" id="Phobius"/>
    </source>
</evidence>
<feature type="transmembrane region" description="Helical" evidence="1">
    <location>
        <begin position="87"/>
        <end position="109"/>
    </location>
</feature>
<feature type="transmembrane region" description="Helical" evidence="1">
    <location>
        <begin position="57"/>
        <end position="75"/>
    </location>
</feature>
<evidence type="ECO:0000313" key="3">
    <source>
        <dbReference type="Proteomes" id="UP000601597"/>
    </source>
</evidence>
<feature type="transmembrane region" description="Helical" evidence="1">
    <location>
        <begin position="30"/>
        <end position="51"/>
    </location>
</feature>